<dbReference type="GO" id="GO:0000155">
    <property type="term" value="F:phosphorelay sensor kinase activity"/>
    <property type="evidence" value="ECO:0007669"/>
    <property type="project" value="InterPro"/>
</dbReference>
<feature type="transmembrane region" description="Helical" evidence="6">
    <location>
        <begin position="15"/>
        <end position="36"/>
    </location>
</feature>
<evidence type="ECO:0000313" key="8">
    <source>
        <dbReference type="EMBL" id="QDV09344.1"/>
    </source>
</evidence>
<name>A0A518EZ43_9BACT</name>
<evidence type="ECO:0000313" key="9">
    <source>
        <dbReference type="Proteomes" id="UP000320390"/>
    </source>
</evidence>
<dbReference type="AlphaFoldDB" id="A0A518EZ43"/>
<dbReference type="SMART" id="SM00388">
    <property type="entry name" value="HisKA"/>
    <property type="match status" value="1"/>
</dbReference>
<dbReference type="Gene3D" id="3.30.565.10">
    <property type="entry name" value="Histidine kinase-like ATPase, C-terminal domain"/>
    <property type="match status" value="1"/>
</dbReference>
<dbReference type="RefSeq" id="WP_145203539.1">
    <property type="nucleotide sequence ID" value="NZ_CP036434.1"/>
</dbReference>
<dbReference type="SMART" id="SM00387">
    <property type="entry name" value="HATPase_c"/>
    <property type="match status" value="1"/>
</dbReference>
<keyword evidence="3" id="KW-0597">Phosphoprotein</keyword>
<evidence type="ECO:0000256" key="3">
    <source>
        <dbReference type="ARBA" id="ARBA00022553"/>
    </source>
</evidence>
<keyword evidence="4 8" id="KW-0808">Transferase</keyword>
<keyword evidence="6" id="KW-1133">Transmembrane helix</keyword>
<dbReference type="EMBL" id="CP036434">
    <property type="protein sequence ID" value="QDV09344.1"/>
    <property type="molecule type" value="Genomic_DNA"/>
</dbReference>
<evidence type="ECO:0000256" key="5">
    <source>
        <dbReference type="ARBA" id="ARBA00022777"/>
    </source>
</evidence>
<protein>
    <recommendedName>
        <fullName evidence="2">histidine kinase</fullName>
        <ecNumber evidence="2">2.7.13.3</ecNumber>
    </recommendedName>
</protein>
<dbReference type="InterPro" id="IPR005467">
    <property type="entry name" value="His_kinase_dom"/>
</dbReference>
<dbReference type="InterPro" id="IPR004358">
    <property type="entry name" value="Sig_transdc_His_kin-like_C"/>
</dbReference>
<dbReference type="InterPro" id="IPR036097">
    <property type="entry name" value="HisK_dim/P_sf"/>
</dbReference>
<feature type="domain" description="Histidine kinase" evidence="7">
    <location>
        <begin position="240"/>
        <end position="453"/>
    </location>
</feature>
<dbReference type="Pfam" id="PF00512">
    <property type="entry name" value="HisKA"/>
    <property type="match status" value="1"/>
</dbReference>
<dbReference type="PANTHER" id="PTHR42878:SF15">
    <property type="entry name" value="BACTERIOPHYTOCHROME"/>
    <property type="match status" value="1"/>
</dbReference>
<reference evidence="8 9" key="1">
    <citation type="submission" date="2019-02" db="EMBL/GenBank/DDBJ databases">
        <title>Deep-cultivation of Planctomycetes and their phenomic and genomic characterization uncovers novel biology.</title>
        <authorList>
            <person name="Wiegand S."/>
            <person name="Jogler M."/>
            <person name="Boedeker C."/>
            <person name="Pinto D."/>
            <person name="Vollmers J."/>
            <person name="Rivas-Marin E."/>
            <person name="Kohn T."/>
            <person name="Peeters S.H."/>
            <person name="Heuer A."/>
            <person name="Rast P."/>
            <person name="Oberbeckmann S."/>
            <person name="Bunk B."/>
            <person name="Jeske O."/>
            <person name="Meyerdierks A."/>
            <person name="Storesund J.E."/>
            <person name="Kallscheuer N."/>
            <person name="Luecker S."/>
            <person name="Lage O.M."/>
            <person name="Pohl T."/>
            <person name="Merkel B.J."/>
            <person name="Hornburger P."/>
            <person name="Mueller R.-W."/>
            <person name="Bruemmer F."/>
            <person name="Labrenz M."/>
            <person name="Spormann A.M."/>
            <person name="Op den Camp H."/>
            <person name="Overmann J."/>
            <person name="Amann R."/>
            <person name="Jetten M.S.M."/>
            <person name="Mascher T."/>
            <person name="Medema M.H."/>
            <person name="Devos D.P."/>
            <person name="Kaster A.-K."/>
            <person name="Ovreas L."/>
            <person name="Rohde M."/>
            <person name="Galperin M.Y."/>
            <person name="Jogler C."/>
        </authorList>
    </citation>
    <scope>NUCLEOTIDE SEQUENCE [LARGE SCALE GENOMIC DNA]</scope>
    <source>
        <strain evidence="8 9">Poly30</strain>
    </source>
</reference>
<dbReference type="Pfam" id="PF02518">
    <property type="entry name" value="HATPase_c"/>
    <property type="match status" value="1"/>
</dbReference>
<dbReference type="CDD" id="cd00082">
    <property type="entry name" value="HisKA"/>
    <property type="match status" value="1"/>
</dbReference>
<keyword evidence="6" id="KW-0472">Membrane</keyword>
<organism evidence="8 9">
    <name type="scientific">Saltatorellus ferox</name>
    <dbReference type="NCBI Taxonomy" id="2528018"/>
    <lineage>
        <taxon>Bacteria</taxon>
        <taxon>Pseudomonadati</taxon>
        <taxon>Planctomycetota</taxon>
        <taxon>Planctomycetia</taxon>
        <taxon>Planctomycetia incertae sedis</taxon>
        <taxon>Saltatorellus</taxon>
    </lineage>
</organism>
<dbReference type="OrthoDB" id="9808408at2"/>
<dbReference type="InterPro" id="IPR036890">
    <property type="entry name" value="HATPase_C_sf"/>
</dbReference>
<dbReference type="PRINTS" id="PR00344">
    <property type="entry name" value="BCTRLSENSOR"/>
</dbReference>
<evidence type="ECO:0000256" key="1">
    <source>
        <dbReference type="ARBA" id="ARBA00000085"/>
    </source>
</evidence>
<dbReference type="EC" id="2.7.13.3" evidence="2"/>
<comment type="catalytic activity">
    <reaction evidence="1">
        <text>ATP + protein L-histidine = ADP + protein N-phospho-L-histidine.</text>
        <dbReference type="EC" id="2.7.13.3"/>
    </reaction>
</comment>
<feature type="transmembrane region" description="Helical" evidence="6">
    <location>
        <begin position="183"/>
        <end position="202"/>
    </location>
</feature>
<dbReference type="SUPFAM" id="SSF55874">
    <property type="entry name" value="ATPase domain of HSP90 chaperone/DNA topoisomerase II/histidine kinase"/>
    <property type="match status" value="1"/>
</dbReference>
<gene>
    <name evidence="8" type="primary">cph1_5</name>
    <name evidence="8" type="ORF">Poly30_49020</name>
</gene>
<dbReference type="PROSITE" id="PS50109">
    <property type="entry name" value="HIS_KIN"/>
    <property type="match status" value="1"/>
</dbReference>
<dbReference type="InterPro" id="IPR003661">
    <property type="entry name" value="HisK_dim/P_dom"/>
</dbReference>
<sequence>MNAEQVTKPSLKQLAGWPLLILLMGLMLAVGVGTILRAQATLRDLSTVISDTYVTELKFERAVGFGGLIHDFKNAVLRPSEPGYLEAASKDAQLALDRALELEEKSQALGLGAGWKHTRAMVEAYTERLDEVRELARQGLTAEAIDQRVRFDDSAALEELKASRETLTEAVHQRMVAASRTTLSTASLLGLSLLAFLAIGTANSMARRNNAELEASHEALLKSHEAKSRANAALQQFAGIASHDLAKPIRHVQFFCELIADEPGNEVHTMEQVALIEKETASMNHLIRRLLEFTRDGFQVVRAEVLDAKVVVAQVLGSMAQEISEAEATITVDELSACYADRELLKRVFTNLIDNSLKYRHAGSSPEIRISSSSTDAWTEFSITDNGIGVEAAYAAQIFEPMQRLHGPQSEYAGFGLGLALVRAIVDGHGGSVQVDTSYESGCRFVVRLPSAKQAARLPS</sequence>
<dbReference type="GO" id="GO:0007234">
    <property type="term" value="P:osmosensory signaling via phosphorelay pathway"/>
    <property type="evidence" value="ECO:0007669"/>
    <property type="project" value="TreeGrafter"/>
</dbReference>
<dbReference type="InterPro" id="IPR003594">
    <property type="entry name" value="HATPase_dom"/>
</dbReference>
<proteinExistence type="predicted"/>
<dbReference type="InterPro" id="IPR050351">
    <property type="entry name" value="BphY/WalK/GraS-like"/>
</dbReference>
<keyword evidence="9" id="KW-1185">Reference proteome</keyword>
<dbReference type="Proteomes" id="UP000320390">
    <property type="component" value="Chromosome"/>
</dbReference>
<dbReference type="SUPFAM" id="SSF47384">
    <property type="entry name" value="Homodimeric domain of signal transducing histidine kinase"/>
    <property type="match status" value="1"/>
</dbReference>
<evidence type="ECO:0000256" key="6">
    <source>
        <dbReference type="SAM" id="Phobius"/>
    </source>
</evidence>
<dbReference type="GO" id="GO:0030295">
    <property type="term" value="F:protein kinase activator activity"/>
    <property type="evidence" value="ECO:0007669"/>
    <property type="project" value="TreeGrafter"/>
</dbReference>
<accession>A0A518EZ43</accession>
<dbReference type="GO" id="GO:0000156">
    <property type="term" value="F:phosphorelay response regulator activity"/>
    <property type="evidence" value="ECO:0007669"/>
    <property type="project" value="TreeGrafter"/>
</dbReference>
<dbReference type="Gene3D" id="1.10.287.130">
    <property type="match status" value="1"/>
</dbReference>
<evidence type="ECO:0000256" key="4">
    <source>
        <dbReference type="ARBA" id="ARBA00022679"/>
    </source>
</evidence>
<keyword evidence="6" id="KW-0812">Transmembrane</keyword>
<evidence type="ECO:0000256" key="2">
    <source>
        <dbReference type="ARBA" id="ARBA00012438"/>
    </source>
</evidence>
<keyword evidence="5" id="KW-0418">Kinase</keyword>
<evidence type="ECO:0000259" key="7">
    <source>
        <dbReference type="PROSITE" id="PS50109"/>
    </source>
</evidence>
<dbReference type="PANTHER" id="PTHR42878">
    <property type="entry name" value="TWO-COMPONENT HISTIDINE KINASE"/>
    <property type="match status" value="1"/>
</dbReference>